<evidence type="ECO:0000256" key="4">
    <source>
        <dbReference type="SAM" id="MobiDB-lite"/>
    </source>
</evidence>
<dbReference type="GO" id="GO:0005829">
    <property type="term" value="C:cytosol"/>
    <property type="evidence" value="ECO:0007669"/>
    <property type="project" value="TreeGrafter"/>
</dbReference>
<dbReference type="KEGG" id="tfa:BW733_17330"/>
<gene>
    <name evidence="6" type="ORF">BW733_17330</name>
</gene>
<dbReference type="PANTHER" id="PTHR37419:SF8">
    <property type="entry name" value="TOXIN YJJJ"/>
    <property type="match status" value="1"/>
</dbReference>
<feature type="domain" description="HipA-like C-terminal" evidence="5">
    <location>
        <begin position="149"/>
        <end position="354"/>
    </location>
</feature>
<dbReference type="AlphaFoldDB" id="A0A1Q2D1Z5"/>
<keyword evidence="2" id="KW-0808">Transferase</keyword>
<organism evidence="6 7">
    <name type="scientific">Tessaracoccus flavescens</name>
    <dbReference type="NCBI Taxonomy" id="399497"/>
    <lineage>
        <taxon>Bacteria</taxon>
        <taxon>Bacillati</taxon>
        <taxon>Actinomycetota</taxon>
        <taxon>Actinomycetes</taxon>
        <taxon>Propionibacteriales</taxon>
        <taxon>Propionibacteriaceae</taxon>
        <taxon>Tessaracoccus</taxon>
    </lineage>
</organism>
<reference evidence="6 7" key="1">
    <citation type="journal article" date="2008" name="Int. J. Syst. Evol. Microbiol.">
        <title>Tessaracoccus flavescens sp. nov., isolated from marine sediment.</title>
        <authorList>
            <person name="Lee D.W."/>
            <person name="Lee S.D."/>
        </authorList>
    </citation>
    <scope>NUCLEOTIDE SEQUENCE [LARGE SCALE GENOMIC DNA]</scope>
    <source>
        <strain evidence="6 7">SST-39T</strain>
    </source>
</reference>
<dbReference type="GO" id="GO:0004674">
    <property type="term" value="F:protein serine/threonine kinase activity"/>
    <property type="evidence" value="ECO:0007669"/>
    <property type="project" value="TreeGrafter"/>
</dbReference>
<evidence type="ECO:0000256" key="3">
    <source>
        <dbReference type="ARBA" id="ARBA00022777"/>
    </source>
</evidence>
<dbReference type="Proteomes" id="UP000188235">
    <property type="component" value="Chromosome"/>
</dbReference>
<dbReference type="EMBL" id="CP019607">
    <property type="protein sequence ID" value="AQP52325.1"/>
    <property type="molecule type" value="Genomic_DNA"/>
</dbReference>
<name>A0A1Q2D1Z5_9ACTN</name>
<proteinExistence type="inferred from homology"/>
<feature type="region of interest" description="Disordered" evidence="4">
    <location>
        <begin position="386"/>
        <end position="432"/>
    </location>
</feature>
<dbReference type="STRING" id="399497.BW733_17330"/>
<protein>
    <recommendedName>
        <fullName evidence="5">HipA-like C-terminal domain-containing protein</fullName>
    </recommendedName>
</protein>
<dbReference type="PANTHER" id="PTHR37419">
    <property type="entry name" value="SERINE/THREONINE-PROTEIN KINASE TOXIN HIPA"/>
    <property type="match status" value="1"/>
</dbReference>
<evidence type="ECO:0000256" key="1">
    <source>
        <dbReference type="ARBA" id="ARBA00010164"/>
    </source>
</evidence>
<keyword evidence="7" id="KW-1185">Reference proteome</keyword>
<evidence type="ECO:0000313" key="7">
    <source>
        <dbReference type="Proteomes" id="UP000188235"/>
    </source>
</evidence>
<evidence type="ECO:0000259" key="5">
    <source>
        <dbReference type="Pfam" id="PF07804"/>
    </source>
</evidence>
<feature type="compositionally biased region" description="Basic and acidic residues" evidence="4">
    <location>
        <begin position="422"/>
        <end position="432"/>
    </location>
</feature>
<dbReference type="Pfam" id="PF07804">
    <property type="entry name" value="HipA_C"/>
    <property type="match status" value="1"/>
</dbReference>
<comment type="similarity">
    <text evidence="1">Belongs to the HipA Ser/Thr kinase family.</text>
</comment>
<dbReference type="InterPro" id="IPR052028">
    <property type="entry name" value="HipA_Ser/Thr_kinase"/>
</dbReference>
<dbReference type="InterPro" id="IPR012893">
    <property type="entry name" value="HipA-like_C"/>
</dbReference>
<sequence length="432" mass="47317">MGTLSVRGFGDSANSLFTYDPAFMYEGYGFDLAPRVPHGDTGEFRFPGLPLFLEDAGPDRWGRRLLFRAAQARDPHAHLDDLDYISGASDHARQGALRLIDPSTGEVLGGQDVPASLTLQELLEAADQVSDDVESFGPYAKLLSTNTSALGGARPKASIVADRTLQMAKFPMREDRRNVPAWEQTALDLAGQAGIDRPVSHLVEMGHRSVLLLERFDRSDDGRIPYMSFRTLMDNPDDGRRPPDYARIASVLRRYTDAGLEDLYRRVVFGVLLNNTDDHLRNLGLLRDGGGWQLAPMFDVNPEPELGRPRHTAIAGRTTHVGIHDALDTLARACAVTPRRQATIHDELADVLRTWRQVAAGNGINERETAEMAVALDAIRDEVLAPHAGGVRSERPKPAARGARQPHAKTTPASTRGSFAPTHHDEGPEPAV</sequence>
<keyword evidence="3" id="KW-0418">Kinase</keyword>
<evidence type="ECO:0000256" key="2">
    <source>
        <dbReference type="ARBA" id="ARBA00022679"/>
    </source>
</evidence>
<evidence type="ECO:0000313" key="6">
    <source>
        <dbReference type="EMBL" id="AQP52325.1"/>
    </source>
</evidence>
<accession>A0A1Q2D1Z5</accession>
<dbReference type="Gene3D" id="1.10.1070.20">
    <property type="match status" value="1"/>
</dbReference>